<reference evidence="2" key="1">
    <citation type="submission" date="2011-04" db="EMBL/GenBank/DDBJ databases">
        <title>Evolution of plant cell wall degrading machinery underlies the functional diversity of forest fungi.</title>
        <authorList>
            <consortium name="US DOE Joint Genome Institute (JGI-PGF)"/>
            <person name="Eastwood D.C."/>
            <person name="Floudas D."/>
            <person name="Binder M."/>
            <person name="Majcherczyk A."/>
            <person name="Schneider P."/>
            <person name="Aerts A."/>
            <person name="Asiegbu F.O."/>
            <person name="Baker S.E."/>
            <person name="Barry K."/>
            <person name="Bendiksby M."/>
            <person name="Blumentritt M."/>
            <person name="Coutinho P.M."/>
            <person name="Cullen D."/>
            <person name="Cullen D."/>
            <person name="Gathman A."/>
            <person name="Goodell B."/>
            <person name="Henrissat B."/>
            <person name="Ihrmark K."/>
            <person name="Kauserud H."/>
            <person name="Kohler A."/>
            <person name="LaButti K."/>
            <person name="Lapidus A."/>
            <person name="Lavin J.L."/>
            <person name="Lee Y.-H."/>
            <person name="Lindquist E."/>
            <person name="Lilly W."/>
            <person name="Lucas S."/>
            <person name="Morin E."/>
            <person name="Murat C."/>
            <person name="Oguiza J.A."/>
            <person name="Park J."/>
            <person name="Pisabarro A.G."/>
            <person name="Riley R."/>
            <person name="Rosling A."/>
            <person name="Salamov A."/>
            <person name="Schmidt O."/>
            <person name="Schmutz J."/>
            <person name="Skrede I."/>
            <person name="Stenlid J."/>
            <person name="Wiebenga A."/>
            <person name="Xie X."/>
            <person name="Kues U."/>
            <person name="Hibbett D.S."/>
            <person name="Hoffmeister D."/>
            <person name="Hogberg N."/>
            <person name="Martin F."/>
            <person name="Grigoriev I.V."/>
            <person name="Watkinson S.C."/>
        </authorList>
    </citation>
    <scope>NUCLEOTIDE SEQUENCE</scope>
    <source>
        <strain evidence="2">S7.9</strain>
    </source>
</reference>
<dbReference type="EMBL" id="GL945433">
    <property type="protein sequence ID" value="EGO25100.1"/>
    <property type="molecule type" value="Genomic_DNA"/>
</dbReference>
<dbReference type="RefSeq" id="XP_007317222.1">
    <property type="nucleotide sequence ID" value="XM_007317160.1"/>
</dbReference>
<keyword evidence="1" id="KW-0732">Signal</keyword>
<dbReference type="GeneID" id="18813317"/>
<dbReference type="Proteomes" id="UP000008064">
    <property type="component" value="Unassembled WGS sequence"/>
</dbReference>
<feature type="chain" id="PRO_5003376380" evidence="1">
    <location>
        <begin position="18"/>
        <end position="202"/>
    </location>
</feature>
<name>F8NTX2_SERL9</name>
<gene>
    <name evidence="2" type="ORF">SERLADRAFT_414821</name>
</gene>
<protein>
    <submittedName>
        <fullName evidence="2">Uncharacterized protein</fullName>
    </submittedName>
</protein>
<proteinExistence type="predicted"/>
<evidence type="ECO:0000313" key="2">
    <source>
        <dbReference type="EMBL" id="EGO25100.1"/>
    </source>
</evidence>
<sequence length="202" mass="22694">MYFGKIVLTFLCSAVSGFDHNLVDIESLESNSGNLDAPVGSTTVQFVFDRRGGRKTNVGVKQGKAGPVGLIERLRDLGEWISVDLGRIYNRASPEMTGIIVDAFKNKQELEALEQRNKTEKTTHVLEWFCNFWSHWVTAALTDQIRRSLQVKFRQVTPSPDAGGMCDALRPQSAQYCNIPSTRSGQIWPSFPQNSHFWSLRA</sequence>
<evidence type="ECO:0000256" key="1">
    <source>
        <dbReference type="SAM" id="SignalP"/>
    </source>
</evidence>
<dbReference type="KEGG" id="sla:SERLADRAFT_414821"/>
<dbReference type="HOGENOM" id="CLU_1372943_0_0_1"/>
<dbReference type="AlphaFoldDB" id="F8NTX2"/>
<accession>F8NTX2</accession>
<feature type="signal peptide" evidence="1">
    <location>
        <begin position="1"/>
        <end position="17"/>
    </location>
</feature>
<organism>
    <name type="scientific">Serpula lacrymans var. lacrymans (strain S7.9)</name>
    <name type="common">Dry rot fungus</name>
    <dbReference type="NCBI Taxonomy" id="578457"/>
    <lineage>
        <taxon>Eukaryota</taxon>
        <taxon>Fungi</taxon>
        <taxon>Dikarya</taxon>
        <taxon>Basidiomycota</taxon>
        <taxon>Agaricomycotina</taxon>
        <taxon>Agaricomycetes</taxon>
        <taxon>Agaricomycetidae</taxon>
        <taxon>Boletales</taxon>
        <taxon>Coniophorineae</taxon>
        <taxon>Serpulaceae</taxon>
        <taxon>Serpula</taxon>
    </lineage>
</organism>